<gene>
    <name evidence="4" type="ORF">QTO34_006588</name>
</gene>
<dbReference type="GO" id="GO:0005634">
    <property type="term" value="C:nucleus"/>
    <property type="evidence" value="ECO:0007669"/>
    <property type="project" value="UniProtKB-SubCell"/>
</dbReference>
<evidence type="ECO:0000256" key="3">
    <source>
        <dbReference type="SAM" id="MobiDB-lite"/>
    </source>
</evidence>
<dbReference type="PANTHER" id="PTHR31624:SF4">
    <property type="entry name" value="CHROMOSOME 16 OPEN READING FRAME 72"/>
    <property type="match status" value="1"/>
</dbReference>
<dbReference type="InterPro" id="IPR029196">
    <property type="entry name" value="HAPSTR1-like"/>
</dbReference>
<feature type="compositionally biased region" description="Low complexity" evidence="3">
    <location>
        <begin position="26"/>
        <end position="35"/>
    </location>
</feature>
<keyword evidence="2" id="KW-0539">Nucleus</keyword>
<comment type="subcellular location">
    <subcellularLocation>
        <location evidence="1">Nucleus</location>
    </subcellularLocation>
</comment>
<dbReference type="PANTHER" id="PTHR31624">
    <property type="entry name" value="UPF0472 PROTEIN C16ORF72"/>
    <property type="match status" value="1"/>
</dbReference>
<protein>
    <submittedName>
        <fullName evidence="4">Uncharacterized protein</fullName>
    </submittedName>
</protein>
<dbReference type="EMBL" id="JAULJE010000017">
    <property type="protein sequence ID" value="KAK1333055.1"/>
    <property type="molecule type" value="Genomic_DNA"/>
</dbReference>
<evidence type="ECO:0000313" key="5">
    <source>
        <dbReference type="Proteomes" id="UP001177744"/>
    </source>
</evidence>
<feature type="region of interest" description="Disordered" evidence="3">
    <location>
        <begin position="1"/>
        <end position="58"/>
    </location>
</feature>
<proteinExistence type="predicted"/>
<name>A0AA40HKT4_CNENI</name>
<organism evidence="4 5">
    <name type="scientific">Cnephaeus nilssonii</name>
    <name type="common">Northern bat</name>
    <name type="synonym">Eptesicus nilssonii</name>
    <dbReference type="NCBI Taxonomy" id="3371016"/>
    <lineage>
        <taxon>Eukaryota</taxon>
        <taxon>Metazoa</taxon>
        <taxon>Chordata</taxon>
        <taxon>Craniata</taxon>
        <taxon>Vertebrata</taxon>
        <taxon>Euteleostomi</taxon>
        <taxon>Mammalia</taxon>
        <taxon>Eutheria</taxon>
        <taxon>Laurasiatheria</taxon>
        <taxon>Chiroptera</taxon>
        <taxon>Yangochiroptera</taxon>
        <taxon>Vespertilionidae</taxon>
        <taxon>Cnephaeus</taxon>
    </lineage>
</organism>
<evidence type="ECO:0000256" key="2">
    <source>
        <dbReference type="ARBA" id="ARBA00023242"/>
    </source>
</evidence>
<evidence type="ECO:0000256" key="1">
    <source>
        <dbReference type="ARBA" id="ARBA00004123"/>
    </source>
</evidence>
<sequence length="98" mass="10470">MQEHADNWFSKWERQCRAEAQQGEQPPRSCSSSTPSLPPGSPKTSVSPQGHSPRVPFQNAAAAVTTLYKDSVDTQQRSFDIGIQVGCPATPLGCVGVG</sequence>
<feature type="compositionally biased region" description="Basic and acidic residues" evidence="3">
    <location>
        <begin position="1"/>
        <end position="17"/>
    </location>
</feature>
<dbReference type="InterPro" id="IPR040308">
    <property type="entry name" value="HAPR1"/>
</dbReference>
<evidence type="ECO:0000313" key="4">
    <source>
        <dbReference type="EMBL" id="KAK1333055.1"/>
    </source>
</evidence>
<dbReference type="Proteomes" id="UP001177744">
    <property type="component" value="Unassembled WGS sequence"/>
</dbReference>
<dbReference type="Pfam" id="PF15251">
    <property type="entry name" value="TAPR1-like"/>
    <property type="match status" value="1"/>
</dbReference>
<accession>A0AA40HKT4</accession>
<comment type="caution">
    <text evidence="4">The sequence shown here is derived from an EMBL/GenBank/DDBJ whole genome shotgun (WGS) entry which is preliminary data.</text>
</comment>
<reference evidence="4" key="1">
    <citation type="submission" date="2023-06" db="EMBL/GenBank/DDBJ databases">
        <title>Reference genome for the Northern bat (Eptesicus nilssonii), a most northern bat species.</title>
        <authorList>
            <person name="Laine V.N."/>
            <person name="Pulliainen A.T."/>
            <person name="Lilley T.M."/>
        </authorList>
    </citation>
    <scope>NUCLEOTIDE SEQUENCE</scope>
    <source>
        <strain evidence="4">BLF_Eptnil</strain>
        <tissue evidence="4">Kidney</tissue>
    </source>
</reference>
<keyword evidence="5" id="KW-1185">Reference proteome</keyword>
<dbReference type="AlphaFoldDB" id="A0AA40HKT4"/>